<feature type="domain" description="MacB-like periplasmic core" evidence="9">
    <location>
        <begin position="19"/>
        <end position="201"/>
    </location>
</feature>
<dbReference type="Pfam" id="PF02687">
    <property type="entry name" value="FtsX"/>
    <property type="match status" value="2"/>
</dbReference>
<reference evidence="10 11" key="1">
    <citation type="submission" date="2023-07" db="EMBL/GenBank/DDBJ databases">
        <title>Genomic Encyclopedia of Type Strains, Phase IV (KMG-IV): sequencing the most valuable type-strain genomes for metagenomic binning, comparative biology and taxonomic classification.</title>
        <authorList>
            <person name="Goeker M."/>
        </authorList>
    </citation>
    <scope>NUCLEOTIDE SEQUENCE [LARGE SCALE GENOMIC DNA]</scope>
    <source>
        <strain evidence="10 11">DSM 16419</strain>
    </source>
</reference>
<evidence type="ECO:0000256" key="5">
    <source>
        <dbReference type="ARBA" id="ARBA00023136"/>
    </source>
</evidence>
<dbReference type="InterPro" id="IPR025857">
    <property type="entry name" value="MacB_PCD"/>
</dbReference>
<feature type="transmembrane region" description="Helical" evidence="7">
    <location>
        <begin position="820"/>
        <end position="843"/>
    </location>
</feature>
<organism evidence="10 11">
    <name type="scientific">Planomicrobium stackebrandtii</name>
    <dbReference type="NCBI Taxonomy" id="253160"/>
    <lineage>
        <taxon>Bacteria</taxon>
        <taxon>Bacillati</taxon>
        <taxon>Bacillota</taxon>
        <taxon>Bacilli</taxon>
        <taxon>Bacillales</taxon>
        <taxon>Caryophanaceae</taxon>
        <taxon>Planomicrobium</taxon>
    </lineage>
</organism>
<proteinExistence type="inferred from homology"/>
<keyword evidence="11" id="KW-1185">Reference proteome</keyword>
<feature type="transmembrane region" description="Helical" evidence="7">
    <location>
        <begin position="456"/>
        <end position="476"/>
    </location>
</feature>
<sequence length="859" mass="95605">MNIINKVTIRHLKQNKRRSLVTIIGVIISVAMITAVATLGVSFLDLMVRQEIEKNGEWHVQYKNVTEEQIEAIEQDSGTQNMVFSSDGYSILEGSQNDFKPYLYFKNYDEEGMEQFPITVSEGRLPTTKEEVAISDVIQDNVEVPFEIGDELTVEVGERVHITDNKLLSQMDSLQTNEGETLEKLDELETKNVTIVGVIDRPAWEPAWSPGYTVIGYVDKATIAKGETLDVFVTVAKLESELFDHADELADKNGIVGVQFNSELLRYYGLTDNDNLRATLFSLAGIIMAVILIGSVALIYNAFAISVSERARHLGMLSSVGATKKQKRNSVFFEGAVIGIISIPIGLLAGLGGIGLTFVFINPLIEDALNITEKLELVITPASLILACSISILTIFISSYVPAKRASKISAIDAMRQTQDIKLVGKNVKTSKWVRKVFGLEAEIGLKNVKRNRKRYLATVFSLVISIVLFLSVTYFTDGLKKSLEMSQTASQFDLQISGSGLDEVDLEIYAQLEQVTKTSLIKSAQAEAFIESDQLPGQLTEQLENGDMFLEDEKFRYYVDLQGIDDASFEAYAKELGIEGDTFAGNRKAIVIDQTSYEDADSGKFIETKTINAEVGNEIELQKILYSETNEQLEGEMLSTFEIAALTDQVPMGVQEAGLGGLTIIIPKTTFEQLDFTEDENSTSIYATSSDPMATQAMIEEQNDNNIQVYNIYQQRQQEEQMILLMSVFIYGFITLISLISIANIFNTISTSISLRKREFAMLRSVGMTPKGFNKMIRYESLFYGGKALAYGLPISIAVMIAMHRSLGYTFQYEFSLPWMSIFFTIVVIFLIVGAAMLYSIIKIKNANIIESLKQENA</sequence>
<evidence type="ECO:0000256" key="1">
    <source>
        <dbReference type="ARBA" id="ARBA00004651"/>
    </source>
</evidence>
<gene>
    <name evidence="10" type="ORF">QOZ98_000017</name>
</gene>
<name>A0ABU0GRK1_9BACL</name>
<evidence type="ECO:0000259" key="9">
    <source>
        <dbReference type="Pfam" id="PF12704"/>
    </source>
</evidence>
<evidence type="ECO:0000313" key="11">
    <source>
        <dbReference type="Proteomes" id="UP001241988"/>
    </source>
</evidence>
<dbReference type="Pfam" id="PF12704">
    <property type="entry name" value="MacB_PCD"/>
    <property type="match status" value="1"/>
</dbReference>
<comment type="similarity">
    <text evidence="6">Belongs to the ABC-4 integral membrane protein family.</text>
</comment>
<feature type="transmembrane region" description="Helical" evidence="7">
    <location>
        <begin position="20"/>
        <end position="44"/>
    </location>
</feature>
<feature type="transmembrane region" description="Helical" evidence="7">
    <location>
        <begin position="789"/>
        <end position="808"/>
    </location>
</feature>
<feature type="transmembrane region" description="Helical" evidence="7">
    <location>
        <begin position="381"/>
        <end position="401"/>
    </location>
</feature>
<dbReference type="PANTHER" id="PTHR30572">
    <property type="entry name" value="MEMBRANE COMPONENT OF TRANSPORTER-RELATED"/>
    <property type="match status" value="1"/>
</dbReference>
<accession>A0ABU0GRK1</accession>
<evidence type="ECO:0000256" key="3">
    <source>
        <dbReference type="ARBA" id="ARBA00022692"/>
    </source>
</evidence>
<evidence type="ECO:0000259" key="8">
    <source>
        <dbReference type="Pfam" id="PF02687"/>
    </source>
</evidence>
<feature type="transmembrane region" description="Helical" evidence="7">
    <location>
        <begin position="280"/>
        <end position="303"/>
    </location>
</feature>
<feature type="domain" description="ABC3 transporter permease C-terminal" evidence="8">
    <location>
        <begin position="734"/>
        <end position="850"/>
    </location>
</feature>
<protein>
    <submittedName>
        <fullName evidence="10">ABC transport system permease protein</fullName>
    </submittedName>
</protein>
<dbReference type="InterPro" id="IPR050250">
    <property type="entry name" value="Macrolide_Exporter_MacB"/>
</dbReference>
<evidence type="ECO:0000256" key="2">
    <source>
        <dbReference type="ARBA" id="ARBA00022475"/>
    </source>
</evidence>
<evidence type="ECO:0000256" key="6">
    <source>
        <dbReference type="ARBA" id="ARBA00038076"/>
    </source>
</evidence>
<keyword evidence="4 7" id="KW-1133">Transmembrane helix</keyword>
<feature type="transmembrane region" description="Helical" evidence="7">
    <location>
        <begin position="331"/>
        <end position="361"/>
    </location>
</feature>
<comment type="caution">
    <text evidence="10">The sequence shown here is derived from an EMBL/GenBank/DDBJ whole genome shotgun (WGS) entry which is preliminary data.</text>
</comment>
<dbReference type="InterPro" id="IPR003838">
    <property type="entry name" value="ABC3_permease_C"/>
</dbReference>
<comment type="subcellular location">
    <subcellularLocation>
        <location evidence="1">Cell membrane</location>
        <topology evidence="1">Multi-pass membrane protein</topology>
    </subcellularLocation>
</comment>
<evidence type="ECO:0000313" key="10">
    <source>
        <dbReference type="EMBL" id="MDQ0427192.1"/>
    </source>
</evidence>
<keyword evidence="5 7" id="KW-0472">Membrane</keyword>
<dbReference type="EMBL" id="JAUSWB010000001">
    <property type="protein sequence ID" value="MDQ0427192.1"/>
    <property type="molecule type" value="Genomic_DNA"/>
</dbReference>
<feature type="transmembrane region" description="Helical" evidence="7">
    <location>
        <begin position="723"/>
        <end position="747"/>
    </location>
</feature>
<feature type="domain" description="ABC3 transporter permease C-terminal" evidence="8">
    <location>
        <begin position="286"/>
        <end position="410"/>
    </location>
</feature>
<keyword evidence="2" id="KW-1003">Cell membrane</keyword>
<dbReference type="Proteomes" id="UP001241988">
    <property type="component" value="Unassembled WGS sequence"/>
</dbReference>
<evidence type="ECO:0000256" key="4">
    <source>
        <dbReference type="ARBA" id="ARBA00022989"/>
    </source>
</evidence>
<evidence type="ECO:0000256" key="7">
    <source>
        <dbReference type="SAM" id="Phobius"/>
    </source>
</evidence>
<dbReference type="RefSeq" id="WP_308785529.1">
    <property type="nucleotide sequence ID" value="NZ_JAUSWB010000001.1"/>
</dbReference>
<dbReference type="PANTHER" id="PTHR30572:SF4">
    <property type="entry name" value="ABC TRANSPORTER PERMEASE YTRF"/>
    <property type="match status" value="1"/>
</dbReference>
<keyword evidence="3 7" id="KW-0812">Transmembrane</keyword>